<dbReference type="SUPFAM" id="SSF52540">
    <property type="entry name" value="P-loop containing nucleoside triphosphate hydrolases"/>
    <property type="match status" value="1"/>
</dbReference>
<evidence type="ECO:0000256" key="1">
    <source>
        <dbReference type="ARBA" id="ARBA00022741"/>
    </source>
</evidence>
<dbReference type="Pfam" id="PF00735">
    <property type="entry name" value="Septin"/>
    <property type="match status" value="1"/>
</dbReference>
<dbReference type="FunFam" id="3.40.50.300:FF:004696">
    <property type="entry name" value="Uncharacterized protein"/>
    <property type="match status" value="1"/>
</dbReference>
<dbReference type="GO" id="GO:0005525">
    <property type="term" value="F:GTP binding"/>
    <property type="evidence" value="ECO:0007669"/>
    <property type="project" value="UniProtKB-KW"/>
</dbReference>
<dbReference type="InterPro" id="IPR030379">
    <property type="entry name" value="G_SEPTIN_dom"/>
</dbReference>
<accession>Q4SXV1</accession>
<organism evidence="7">
    <name type="scientific">Tetraodon nigroviridis</name>
    <name type="common">Spotted green pufferfish</name>
    <name type="synonym">Chelonodon nigroviridis</name>
    <dbReference type="NCBI Taxonomy" id="99883"/>
    <lineage>
        <taxon>Eukaryota</taxon>
        <taxon>Metazoa</taxon>
        <taxon>Chordata</taxon>
        <taxon>Craniata</taxon>
        <taxon>Vertebrata</taxon>
        <taxon>Euteleostomi</taxon>
        <taxon>Actinopterygii</taxon>
        <taxon>Neopterygii</taxon>
        <taxon>Teleostei</taxon>
        <taxon>Neoteleostei</taxon>
        <taxon>Acanthomorphata</taxon>
        <taxon>Eupercaria</taxon>
        <taxon>Tetraodontiformes</taxon>
        <taxon>Tetradontoidea</taxon>
        <taxon>Tetraodontidae</taxon>
        <taxon>Tetraodon</taxon>
    </lineage>
</organism>
<keyword evidence="4" id="KW-0175">Coiled coil</keyword>
<evidence type="ECO:0000256" key="4">
    <source>
        <dbReference type="SAM" id="Coils"/>
    </source>
</evidence>
<feature type="domain" description="Septin-type G" evidence="6">
    <location>
        <begin position="141"/>
        <end position="444"/>
    </location>
</feature>
<keyword evidence="1 3" id="KW-0547">Nucleotide-binding</keyword>
<evidence type="ECO:0000259" key="6">
    <source>
        <dbReference type="PROSITE" id="PS51719"/>
    </source>
</evidence>
<gene>
    <name evidence="7" type="ORF">GSTENG00010662001</name>
</gene>
<reference evidence="7" key="1">
    <citation type="journal article" date="2004" name="Nature">
        <title>Genome duplication in the teleost fish Tetraodon nigroviridis reveals the early vertebrate proto-karyotype.</title>
        <authorList>
            <person name="Jaillon O."/>
            <person name="Aury J.-M."/>
            <person name="Brunet F."/>
            <person name="Petit J.-L."/>
            <person name="Stange-Thomann N."/>
            <person name="Mauceli E."/>
            <person name="Bouneau L."/>
            <person name="Fischer C."/>
            <person name="Ozouf-Costaz C."/>
            <person name="Bernot A."/>
            <person name="Nicaud S."/>
            <person name="Jaffe D."/>
            <person name="Fisher S."/>
            <person name="Lutfalla G."/>
            <person name="Dossat C."/>
            <person name="Segurens B."/>
            <person name="Dasilva C."/>
            <person name="Salanoubat M."/>
            <person name="Levy M."/>
            <person name="Boudet N."/>
            <person name="Castellano S."/>
            <person name="Anthouard V."/>
            <person name="Jubin C."/>
            <person name="Castelli V."/>
            <person name="Katinka M."/>
            <person name="Vacherie B."/>
            <person name="Biemont C."/>
            <person name="Skalli Z."/>
            <person name="Cattolico L."/>
            <person name="Poulain J."/>
            <person name="De Berardinis V."/>
            <person name="Cruaud C."/>
            <person name="Duprat S."/>
            <person name="Brottier P."/>
            <person name="Coutanceau J.-P."/>
            <person name="Gouzy J."/>
            <person name="Parra G."/>
            <person name="Lardier G."/>
            <person name="Chapple C."/>
            <person name="McKernan K.J."/>
            <person name="McEwan P."/>
            <person name="Bosak S."/>
            <person name="Kellis M."/>
            <person name="Volff J.-N."/>
            <person name="Guigo R."/>
            <person name="Zody M.C."/>
            <person name="Mesirov J."/>
            <person name="Lindblad-Toh K."/>
            <person name="Birren B."/>
            <person name="Nusbaum C."/>
            <person name="Kahn D."/>
            <person name="Robinson-Rechavi M."/>
            <person name="Laudet V."/>
            <person name="Schachter V."/>
            <person name="Quetier F."/>
            <person name="Saurin W."/>
            <person name="Scarpelli C."/>
            <person name="Wincker P."/>
            <person name="Lander E.S."/>
            <person name="Weissenbach J."/>
            <person name="Roest Crollius H."/>
        </authorList>
    </citation>
    <scope>NUCLEOTIDE SEQUENCE [LARGE SCALE GENOMIC DNA]</scope>
</reference>
<name>Q4SXV1_TETNG</name>
<dbReference type="EMBL" id="CAAE01012324">
    <property type="protein sequence ID" value="CAF94531.1"/>
    <property type="molecule type" value="Genomic_DNA"/>
</dbReference>
<dbReference type="CDD" id="cd01850">
    <property type="entry name" value="CDC_Septin"/>
    <property type="match status" value="1"/>
</dbReference>
<evidence type="ECO:0000256" key="3">
    <source>
        <dbReference type="RuleBase" id="RU004560"/>
    </source>
</evidence>
<dbReference type="PANTHER" id="PTHR18884">
    <property type="entry name" value="SEPTIN"/>
    <property type="match status" value="1"/>
</dbReference>
<dbReference type="PROSITE" id="PS51719">
    <property type="entry name" value="G_SEPTIN"/>
    <property type="match status" value="1"/>
</dbReference>
<keyword evidence="2 3" id="KW-0342">GTP-binding</keyword>
<evidence type="ECO:0000256" key="5">
    <source>
        <dbReference type="SAM" id="MobiDB-lite"/>
    </source>
</evidence>
<comment type="similarity">
    <text evidence="3">Belongs to the TRAFAC class TrmE-Era-EngA-EngB-Septin-like GTPase superfamily. Septin GTPase family.</text>
</comment>
<dbReference type="InterPro" id="IPR027417">
    <property type="entry name" value="P-loop_NTPase"/>
</dbReference>
<dbReference type="AlphaFoldDB" id="Q4SXV1"/>
<proteinExistence type="inferred from homology"/>
<feature type="non-terminal residue" evidence="7">
    <location>
        <position position="504"/>
    </location>
</feature>
<dbReference type="InterPro" id="IPR016491">
    <property type="entry name" value="Septin"/>
</dbReference>
<feature type="coiled-coil region" evidence="4">
    <location>
        <begin position="475"/>
        <end position="502"/>
    </location>
</feature>
<feature type="region of interest" description="Disordered" evidence="5">
    <location>
        <begin position="1"/>
        <end position="120"/>
    </location>
</feature>
<dbReference type="KEGG" id="tng:GSTEN00010662G001"/>
<sequence>MEDSDQEVQSSSDEQDSCPASPNGEEAQPSSQSDDSEVESIMQDPPQHHGPPGAGGEDQGDGGERPPSGLRPPPGDWALPDSGSDHSLPQSKSGEFEWASPARPRSPWGLSDPYDNNEDQDKEYVGFATLPNQVHRKSVKKGFDFTLMVAGESGLGKSTLVNSLFLTDLYKDRKLLNAEGEARRPAGRRGRRVPVTARRAETHLLVLFAERITQTVEITKHTVDIEEKGVKLKLTIVDTPGFGDAVNNTECWKSVADYIDQQFEQYFRDESGLNRKNIQDNRVHCCLYFISPFGHGLRPLDVEFMKALHEKVNIVPVLAKADTLTPSEVKKKKIKIREEIEQYGIKIYQFPDCDSDEDEDFKQQDSELKESIPFAVIGSNTVVEAKGKRVRGRLYPWGIVEVENSAHCDFVKLRNMLIRTHMQDLKDVTRETHYENYRAHCIQSMTRMVVKERNRNKLTRESGTDFPIPALSGAADDTEKLIREKDEELRRMQEMLQRIQDQMH</sequence>
<comment type="caution">
    <text evidence="7">The sequence shown here is derived from an EMBL/GenBank/DDBJ whole genome shotgun (WGS) entry which is preliminary data.</text>
</comment>
<reference evidence="7" key="2">
    <citation type="submission" date="2004-02" db="EMBL/GenBank/DDBJ databases">
        <authorList>
            <consortium name="Genoscope"/>
            <consortium name="Whitehead Institute Centre for Genome Research"/>
        </authorList>
    </citation>
    <scope>NUCLEOTIDE SEQUENCE</scope>
</reference>
<evidence type="ECO:0000256" key="2">
    <source>
        <dbReference type="ARBA" id="ARBA00023134"/>
    </source>
</evidence>
<dbReference type="OrthoDB" id="416553at2759"/>
<dbReference type="Gene3D" id="3.40.50.300">
    <property type="entry name" value="P-loop containing nucleotide triphosphate hydrolases"/>
    <property type="match status" value="1"/>
</dbReference>
<protein>
    <submittedName>
        <fullName evidence="7">(spotted green pufferfish) hypothetical protein</fullName>
    </submittedName>
</protein>
<evidence type="ECO:0000313" key="7">
    <source>
        <dbReference type="EMBL" id="CAF94531.1"/>
    </source>
</evidence>